<dbReference type="InterPro" id="IPR011042">
    <property type="entry name" value="6-blade_b-propeller_TolB-like"/>
</dbReference>
<dbReference type="Proteomes" id="UP000306102">
    <property type="component" value="Unassembled WGS sequence"/>
</dbReference>
<evidence type="ECO:0000313" key="2">
    <source>
        <dbReference type="EMBL" id="THG12373.1"/>
    </source>
</evidence>
<dbReference type="PANTHER" id="PTHR10426:SF136">
    <property type="entry name" value="PROTEIN STRICTOSIDINE SYNTHASE-LIKE 9-LIKE"/>
    <property type="match status" value="1"/>
</dbReference>
<proteinExistence type="predicted"/>
<keyword evidence="3" id="KW-1185">Reference proteome</keyword>
<dbReference type="PANTHER" id="PTHR10426">
    <property type="entry name" value="STRICTOSIDINE SYNTHASE-RELATED"/>
    <property type="match status" value="1"/>
</dbReference>
<dbReference type="AlphaFoldDB" id="A0A4S4E8G9"/>
<evidence type="ECO:0008006" key="4">
    <source>
        <dbReference type="Google" id="ProtNLM"/>
    </source>
</evidence>
<gene>
    <name evidence="2" type="ORF">TEA_018733</name>
</gene>
<evidence type="ECO:0000256" key="1">
    <source>
        <dbReference type="SAM" id="Phobius"/>
    </source>
</evidence>
<dbReference type="Gene3D" id="2.120.10.30">
    <property type="entry name" value="TolB, C-terminal domain"/>
    <property type="match status" value="1"/>
</dbReference>
<feature type="transmembrane region" description="Helical" evidence="1">
    <location>
        <begin position="6"/>
        <end position="29"/>
    </location>
</feature>
<sequence>MEAKSSFAPIISTMLSLFIVCVSFLHIVLSNEFPSFFYRLQLPSATGPESLAFALKGEGPYTGVADGRILKYGGPNIGFVEFATTSPHRTKELCDSTNDQNLESICGRPLGLGFNDMTSELYIVDPYFGLLVVGAGGGLATQLATGVEGSLPFLMLWMLTRYPKLSILQILVLCSDLGTLFISILEMGVLVSVLVPGTEAREV</sequence>
<dbReference type="STRING" id="542762.A0A4S4E8G9"/>
<dbReference type="EMBL" id="SDRB02006583">
    <property type="protein sequence ID" value="THG12373.1"/>
    <property type="molecule type" value="Genomic_DNA"/>
</dbReference>
<dbReference type="Pfam" id="PF20067">
    <property type="entry name" value="SSL_N"/>
    <property type="match status" value="1"/>
</dbReference>
<reference evidence="2 3" key="1">
    <citation type="journal article" date="2018" name="Proc. Natl. Acad. Sci. U.S.A.">
        <title>Draft genome sequence of Camellia sinensis var. sinensis provides insights into the evolution of the tea genome and tea quality.</title>
        <authorList>
            <person name="Wei C."/>
            <person name="Yang H."/>
            <person name="Wang S."/>
            <person name="Zhao J."/>
            <person name="Liu C."/>
            <person name="Gao L."/>
            <person name="Xia E."/>
            <person name="Lu Y."/>
            <person name="Tai Y."/>
            <person name="She G."/>
            <person name="Sun J."/>
            <person name="Cao H."/>
            <person name="Tong W."/>
            <person name="Gao Q."/>
            <person name="Li Y."/>
            <person name="Deng W."/>
            <person name="Jiang X."/>
            <person name="Wang W."/>
            <person name="Chen Q."/>
            <person name="Zhang S."/>
            <person name="Li H."/>
            <person name="Wu J."/>
            <person name="Wang P."/>
            <person name="Li P."/>
            <person name="Shi C."/>
            <person name="Zheng F."/>
            <person name="Jian J."/>
            <person name="Huang B."/>
            <person name="Shan D."/>
            <person name="Shi M."/>
            <person name="Fang C."/>
            <person name="Yue Y."/>
            <person name="Li F."/>
            <person name="Li D."/>
            <person name="Wei S."/>
            <person name="Han B."/>
            <person name="Jiang C."/>
            <person name="Yin Y."/>
            <person name="Xia T."/>
            <person name="Zhang Z."/>
            <person name="Bennetzen J.L."/>
            <person name="Zhao S."/>
            <person name="Wan X."/>
        </authorList>
    </citation>
    <scope>NUCLEOTIDE SEQUENCE [LARGE SCALE GENOMIC DNA]</scope>
    <source>
        <strain evidence="3">cv. Shuchazao</strain>
        <tissue evidence="2">Leaf</tissue>
    </source>
</reference>
<name>A0A4S4E8G9_CAMSN</name>
<comment type="caution">
    <text evidence="2">The sequence shown here is derived from an EMBL/GenBank/DDBJ whole genome shotgun (WGS) entry which is preliminary data.</text>
</comment>
<accession>A0A4S4E8G9</accession>
<keyword evidence="1" id="KW-0472">Membrane</keyword>
<evidence type="ECO:0000313" key="3">
    <source>
        <dbReference type="Proteomes" id="UP000306102"/>
    </source>
</evidence>
<protein>
    <recommendedName>
        <fullName evidence="4">Strictosidine synthase conserved region domain-containing protein</fullName>
    </recommendedName>
</protein>
<keyword evidence="1" id="KW-0812">Transmembrane</keyword>
<keyword evidence="1" id="KW-1133">Transmembrane helix</keyword>
<dbReference type="SUPFAM" id="SSF63829">
    <property type="entry name" value="Calcium-dependent phosphotriesterase"/>
    <property type="match status" value="1"/>
</dbReference>
<organism evidence="2 3">
    <name type="scientific">Camellia sinensis var. sinensis</name>
    <name type="common">China tea</name>
    <dbReference type="NCBI Taxonomy" id="542762"/>
    <lineage>
        <taxon>Eukaryota</taxon>
        <taxon>Viridiplantae</taxon>
        <taxon>Streptophyta</taxon>
        <taxon>Embryophyta</taxon>
        <taxon>Tracheophyta</taxon>
        <taxon>Spermatophyta</taxon>
        <taxon>Magnoliopsida</taxon>
        <taxon>eudicotyledons</taxon>
        <taxon>Gunneridae</taxon>
        <taxon>Pentapetalae</taxon>
        <taxon>asterids</taxon>
        <taxon>Ericales</taxon>
        <taxon>Theaceae</taxon>
        <taxon>Camellia</taxon>
    </lineage>
</organism>
<dbReference type="GO" id="GO:0012505">
    <property type="term" value="C:endomembrane system"/>
    <property type="evidence" value="ECO:0007669"/>
    <property type="project" value="TreeGrafter"/>
</dbReference>
<dbReference type="GO" id="GO:0016787">
    <property type="term" value="F:hydrolase activity"/>
    <property type="evidence" value="ECO:0007669"/>
    <property type="project" value="TreeGrafter"/>
</dbReference>